<keyword evidence="8" id="KW-0966">Cell projection</keyword>
<comment type="function">
    <text evidence="4 5">Required for flagellar hook formation. May act as a scaffolding protein.</text>
</comment>
<evidence type="ECO:0000256" key="3">
    <source>
        <dbReference type="ARBA" id="ARBA00022795"/>
    </source>
</evidence>
<evidence type="ECO:0000313" key="8">
    <source>
        <dbReference type="EMBL" id="AXM98888.1"/>
    </source>
</evidence>
<dbReference type="GeneID" id="49616758"/>
<keyword evidence="3 5" id="KW-1005">Bacterial flagellum biogenesis</keyword>
<accession>A0AAD0R075</accession>
<dbReference type="Proteomes" id="UP000256503">
    <property type="component" value="Chromosome"/>
</dbReference>
<evidence type="ECO:0000256" key="6">
    <source>
        <dbReference type="SAM" id="MobiDB-lite"/>
    </source>
</evidence>
<dbReference type="Pfam" id="PF13861">
    <property type="entry name" value="FLgD_tudor"/>
    <property type="match status" value="1"/>
</dbReference>
<dbReference type="RefSeq" id="WP_016393581.1">
    <property type="nucleotide sequence ID" value="NZ_CP031146.1"/>
</dbReference>
<evidence type="ECO:0000259" key="7">
    <source>
        <dbReference type="Pfam" id="PF13861"/>
    </source>
</evidence>
<feature type="region of interest" description="Disordered" evidence="6">
    <location>
        <begin position="1"/>
        <end position="23"/>
    </location>
</feature>
<gene>
    <name evidence="8" type="primary">flgD</name>
    <name evidence="8" type="ORF">DVB73_25355</name>
</gene>
<comment type="similarity">
    <text evidence="1 5">Belongs to the FlgD family.</text>
</comment>
<dbReference type="InterPro" id="IPR025963">
    <property type="entry name" value="FLgD_Tudor"/>
</dbReference>
<evidence type="ECO:0000256" key="5">
    <source>
        <dbReference type="RuleBase" id="RU362076"/>
    </source>
</evidence>
<dbReference type="Gene3D" id="2.30.30.910">
    <property type="match status" value="1"/>
</dbReference>
<sequence length="212" mass="22708">MSAVHNDTSNNVQANERIKPNSAAGEMQNTFIKLMVAQVRNQDPTKPVDSSEFLNQFASMSQVQSLENMAALTKQNNALLENLRHMSAVGLVDKTVKVCADHLDLQGEPVHAEIELRQATNDLRVVLTDVNGVSAEMPLPAGSKGPLAFAIDPRKLGLAPGKYDIRVDSSSGEAFDLLVKGKVGNVRQGNGESVLDVAGVGRVPFSRISGFS</sequence>
<name>A0AAD0R075_PSEDL</name>
<evidence type="ECO:0000256" key="2">
    <source>
        <dbReference type="ARBA" id="ARBA00016013"/>
    </source>
</evidence>
<protein>
    <recommendedName>
        <fullName evidence="2 5">Basal-body rod modification protein FlgD</fullName>
    </recommendedName>
</protein>
<organism evidence="8 9">
    <name type="scientific">Pseudomonas plecoglossicida</name>
    <dbReference type="NCBI Taxonomy" id="70775"/>
    <lineage>
        <taxon>Bacteria</taxon>
        <taxon>Pseudomonadati</taxon>
        <taxon>Pseudomonadota</taxon>
        <taxon>Gammaproteobacteria</taxon>
        <taxon>Pseudomonadales</taxon>
        <taxon>Pseudomonadaceae</taxon>
        <taxon>Pseudomonas</taxon>
    </lineage>
</organism>
<dbReference type="AlphaFoldDB" id="A0AAD0R075"/>
<keyword evidence="8" id="KW-0969">Cilium</keyword>
<dbReference type="Gene3D" id="2.60.40.4070">
    <property type="match status" value="1"/>
</dbReference>
<feature type="compositionally biased region" description="Polar residues" evidence="6">
    <location>
        <begin position="1"/>
        <end position="14"/>
    </location>
</feature>
<evidence type="ECO:0000256" key="4">
    <source>
        <dbReference type="ARBA" id="ARBA00024746"/>
    </source>
</evidence>
<proteinExistence type="inferred from homology"/>
<dbReference type="Pfam" id="PF03963">
    <property type="entry name" value="FlgD"/>
    <property type="match status" value="1"/>
</dbReference>
<keyword evidence="8" id="KW-0282">Flagellum</keyword>
<evidence type="ECO:0000256" key="1">
    <source>
        <dbReference type="ARBA" id="ARBA00010577"/>
    </source>
</evidence>
<feature type="domain" description="FlgD Tudor-like" evidence="7">
    <location>
        <begin position="86"/>
        <end position="208"/>
    </location>
</feature>
<evidence type="ECO:0000313" key="9">
    <source>
        <dbReference type="Proteomes" id="UP000256503"/>
    </source>
</evidence>
<reference evidence="8 9" key="1">
    <citation type="submission" date="2018-07" db="EMBL/GenBank/DDBJ databases">
        <title>Complete genome sequence of a Pseudomonas plecoglossicida strain pathogenic to the marine fish, Larimichthys crocea.</title>
        <authorList>
            <person name="Tao Z."/>
        </authorList>
    </citation>
    <scope>NUCLEOTIDE SEQUENCE [LARGE SCALE GENOMIC DNA]</scope>
    <source>
        <strain evidence="8 9">XSDHY-P</strain>
    </source>
</reference>
<dbReference type="GO" id="GO:0044781">
    <property type="term" value="P:bacterial-type flagellum organization"/>
    <property type="evidence" value="ECO:0007669"/>
    <property type="project" value="UniProtKB-UniRule"/>
</dbReference>
<dbReference type="EMBL" id="CP031146">
    <property type="protein sequence ID" value="AXM98888.1"/>
    <property type="molecule type" value="Genomic_DNA"/>
</dbReference>
<dbReference type="InterPro" id="IPR005648">
    <property type="entry name" value="FlgD"/>
</dbReference>